<dbReference type="InterPro" id="IPR050469">
    <property type="entry name" value="Diguanylate_Cyclase"/>
</dbReference>
<dbReference type="InterPro" id="IPR043128">
    <property type="entry name" value="Rev_trsase/Diguanyl_cyclase"/>
</dbReference>
<dbReference type="SUPFAM" id="SSF158472">
    <property type="entry name" value="HAMP domain-like"/>
    <property type="match status" value="1"/>
</dbReference>
<dbReference type="InterPro" id="IPR004010">
    <property type="entry name" value="Double_Cache_2"/>
</dbReference>
<feature type="transmembrane region" description="Helical" evidence="5">
    <location>
        <begin position="342"/>
        <end position="361"/>
    </location>
</feature>
<keyword evidence="5" id="KW-1133">Transmembrane helix</keyword>
<feature type="transmembrane region" description="Helical" evidence="5">
    <location>
        <begin position="6"/>
        <end position="28"/>
    </location>
</feature>
<dbReference type="Pfam" id="PF08269">
    <property type="entry name" value="dCache_2"/>
    <property type="match status" value="1"/>
</dbReference>
<dbReference type="PANTHER" id="PTHR45138">
    <property type="entry name" value="REGULATORY COMPONENTS OF SENSORY TRANSDUCTION SYSTEM"/>
    <property type="match status" value="1"/>
</dbReference>
<evidence type="ECO:0000259" key="7">
    <source>
        <dbReference type="PROSITE" id="PS50887"/>
    </source>
</evidence>
<dbReference type="Gene3D" id="3.30.450.40">
    <property type="match status" value="1"/>
</dbReference>
<dbReference type="CDD" id="cd18774">
    <property type="entry name" value="PDC2_HK_sensor"/>
    <property type="match status" value="1"/>
</dbReference>
<dbReference type="GO" id="GO:0007165">
    <property type="term" value="P:signal transduction"/>
    <property type="evidence" value="ECO:0007669"/>
    <property type="project" value="InterPro"/>
</dbReference>
<sequence>MPKSKLFSRTFSTVVITVCLSGLIVYGFTIPWMEQRFIHNAEQHARGTLDTTYELIQNRYQELKYYEDTLIDAKKRELVRSIEQVNAYINQLKRRVSARLVSEQQAHELLKDFVRTTTYGNHDYFWLLNLDGEIIAHPDARFNEMQIRQLNSKDAQETLSNITARAKAEGHGFYHYSWQRLDKSERAEKISYYRLIPDWNLVLGTGVYMDDIQSDIETRKITLVNNLRNFILQTRIGQTGYMYVFNSQQEMVIHPNNQLEGRNVAQMLNPMTGNPLAQDIIDASITLEKKLIYKWDKLDDKGNFGYEKIAWVDYFPGFDWYLSTSVYVDELKAEASELTERIILVTLFLLTTALVAAYMYLKRLTNPVIQLAEDARRITQGDLTVSSQIQRSDEIGILANAFNIMVNKLRGQIEALETRVEARTQELSGMVHNLEKRNHDIELLNELSQLVQSCESLDDLYQTVQKQLLRLFNHDSGLLLMLDSQGHLIPRLHWRIESTDSAFSRSECWAMRRSETHTEDGINAPACSCALAQSENITLCIPLKTRDQILGLLHIRVSAEQCGVANATSSMEVRRCSDQTLKDRKRLGEAVAKILALAIANIQLRENLKRESVMDALTGLQNRRYFNELIPRELARADRKQSQISLLMLDVDHFKNVNDQFGHSVGDELLTQLGQLLRNHIRKEDVACRYGGEEFVIIMPDSDLKDASVRANEIRLAVADNLIARDLSSGRSRAVTISIGVSVYPIHGTTPDRLLNAADTALYQAKHEGRNKVCCAPAPDNIRPIQSPAKPK</sequence>
<evidence type="ECO:0000256" key="3">
    <source>
        <dbReference type="ARBA" id="ARBA00034247"/>
    </source>
</evidence>
<dbReference type="RefSeq" id="WP_198343221.1">
    <property type="nucleotide sequence ID" value="NZ_CP021425.1"/>
</dbReference>
<evidence type="ECO:0000259" key="6">
    <source>
        <dbReference type="PROSITE" id="PS50885"/>
    </source>
</evidence>
<dbReference type="Gene3D" id="3.30.70.270">
    <property type="match status" value="1"/>
</dbReference>
<organism evidence="8 9">
    <name type="scientific">Oleiphilus messinensis</name>
    <dbReference type="NCBI Taxonomy" id="141451"/>
    <lineage>
        <taxon>Bacteria</taxon>
        <taxon>Pseudomonadati</taxon>
        <taxon>Pseudomonadota</taxon>
        <taxon>Gammaproteobacteria</taxon>
        <taxon>Oceanospirillales</taxon>
        <taxon>Oleiphilaceae</taxon>
        <taxon>Oleiphilus</taxon>
    </lineage>
</organism>
<evidence type="ECO:0000256" key="1">
    <source>
        <dbReference type="ARBA" id="ARBA00001946"/>
    </source>
</evidence>
<dbReference type="GO" id="GO:0016020">
    <property type="term" value="C:membrane"/>
    <property type="evidence" value="ECO:0007669"/>
    <property type="project" value="InterPro"/>
</dbReference>
<dbReference type="EC" id="2.7.7.65" evidence="2"/>
<protein>
    <recommendedName>
        <fullName evidence="2">diguanylate cyclase</fullName>
        <ecNumber evidence="2">2.7.7.65</ecNumber>
    </recommendedName>
</protein>
<dbReference type="EMBL" id="CP021425">
    <property type="protein sequence ID" value="ARU55102.1"/>
    <property type="molecule type" value="Genomic_DNA"/>
</dbReference>
<comment type="catalytic activity">
    <reaction evidence="3">
        <text>2 GTP = 3',3'-c-di-GMP + 2 diphosphate</text>
        <dbReference type="Rhea" id="RHEA:24898"/>
        <dbReference type="ChEBI" id="CHEBI:33019"/>
        <dbReference type="ChEBI" id="CHEBI:37565"/>
        <dbReference type="ChEBI" id="CHEBI:58805"/>
        <dbReference type="EC" id="2.7.7.65"/>
    </reaction>
</comment>
<keyword evidence="5" id="KW-0472">Membrane</keyword>
<dbReference type="FunFam" id="3.30.70.270:FF:000001">
    <property type="entry name" value="Diguanylate cyclase domain protein"/>
    <property type="match status" value="1"/>
</dbReference>
<dbReference type="PANTHER" id="PTHR45138:SF9">
    <property type="entry name" value="DIGUANYLATE CYCLASE DGCM-RELATED"/>
    <property type="match status" value="1"/>
</dbReference>
<dbReference type="InterPro" id="IPR003660">
    <property type="entry name" value="HAMP_dom"/>
</dbReference>
<reference evidence="8 9" key="1">
    <citation type="submission" date="2017-05" db="EMBL/GenBank/DDBJ databases">
        <title>Genomic insights into alkan degradation activity of Oleiphilus messinensis.</title>
        <authorList>
            <person name="Kozyavkin S.A."/>
            <person name="Slesarev A.I."/>
            <person name="Golyshin P.N."/>
            <person name="Korzhenkov A."/>
            <person name="Golyshina O.N."/>
            <person name="Toshchakov S.V."/>
        </authorList>
    </citation>
    <scope>NUCLEOTIDE SEQUENCE [LARGE SCALE GENOMIC DNA]</scope>
    <source>
        <strain evidence="8 9">ME102</strain>
    </source>
</reference>
<comment type="cofactor">
    <cofactor evidence="1">
        <name>Mg(2+)</name>
        <dbReference type="ChEBI" id="CHEBI:18420"/>
    </cofactor>
</comment>
<dbReference type="Pfam" id="PF13492">
    <property type="entry name" value="GAF_3"/>
    <property type="match status" value="1"/>
</dbReference>
<proteinExistence type="predicted"/>
<dbReference type="CDD" id="cd06225">
    <property type="entry name" value="HAMP"/>
    <property type="match status" value="1"/>
</dbReference>
<dbReference type="InterPro" id="IPR003018">
    <property type="entry name" value="GAF"/>
</dbReference>
<dbReference type="PROSITE" id="PS50885">
    <property type="entry name" value="HAMP"/>
    <property type="match status" value="1"/>
</dbReference>
<keyword evidence="4" id="KW-0175">Coiled coil</keyword>
<feature type="coiled-coil region" evidence="4">
    <location>
        <begin position="399"/>
        <end position="426"/>
    </location>
</feature>
<evidence type="ECO:0000313" key="8">
    <source>
        <dbReference type="EMBL" id="ARU55102.1"/>
    </source>
</evidence>
<dbReference type="SMART" id="SM00304">
    <property type="entry name" value="HAMP"/>
    <property type="match status" value="1"/>
</dbReference>
<evidence type="ECO:0000256" key="4">
    <source>
        <dbReference type="SAM" id="Coils"/>
    </source>
</evidence>
<name>A0A1Y0I3P8_9GAMM</name>
<dbReference type="SMART" id="SM00267">
    <property type="entry name" value="GGDEF"/>
    <property type="match status" value="1"/>
</dbReference>
<dbReference type="Pfam" id="PF00990">
    <property type="entry name" value="GGDEF"/>
    <property type="match status" value="1"/>
</dbReference>
<dbReference type="SUPFAM" id="SSF55781">
    <property type="entry name" value="GAF domain-like"/>
    <property type="match status" value="1"/>
</dbReference>
<dbReference type="CDD" id="cd01949">
    <property type="entry name" value="GGDEF"/>
    <property type="match status" value="1"/>
</dbReference>
<keyword evidence="5" id="KW-0812">Transmembrane</keyword>
<evidence type="ECO:0000256" key="5">
    <source>
        <dbReference type="SAM" id="Phobius"/>
    </source>
</evidence>
<dbReference type="Gene3D" id="6.10.340.10">
    <property type="match status" value="1"/>
</dbReference>
<accession>A0A1Y0I3P8</accession>
<dbReference type="SUPFAM" id="SSF55073">
    <property type="entry name" value="Nucleotide cyclase"/>
    <property type="match status" value="1"/>
</dbReference>
<dbReference type="InterPro" id="IPR029016">
    <property type="entry name" value="GAF-like_dom_sf"/>
</dbReference>
<dbReference type="InterPro" id="IPR029787">
    <property type="entry name" value="Nucleotide_cyclase"/>
</dbReference>
<dbReference type="CDD" id="cd12912">
    <property type="entry name" value="PDC2_MCP_like"/>
    <property type="match status" value="1"/>
</dbReference>
<dbReference type="PROSITE" id="PS50887">
    <property type="entry name" value="GGDEF"/>
    <property type="match status" value="1"/>
</dbReference>
<feature type="domain" description="GGDEF" evidence="7">
    <location>
        <begin position="642"/>
        <end position="778"/>
    </location>
</feature>
<keyword evidence="9" id="KW-1185">Reference proteome</keyword>
<evidence type="ECO:0000256" key="2">
    <source>
        <dbReference type="ARBA" id="ARBA00012528"/>
    </source>
</evidence>
<dbReference type="KEGG" id="ome:OLMES_1016"/>
<dbReference type="Proteomes" id="UP000196027">
    <property type="component" value="Chromosome"/>
</dbReference>
<dbReference type="GO" id="GO:0052621">
    <property type="term" value="F:diguanylate cyclase activity"/>
    <property type="evidence" value="ECO:0007669"/>
    <property type="project" value="UniProtKB-EC"/>
</dbReference>
<dbReference type="Gene3D" id="3.30.450.20">
    <property type="entry name" value="PAS domain"/>
    <property type="match status" value="2"/>
</dbReference>
<dbReference type="AlphaFoldDB" id="A0A1Y0I3P8"/>
<dbReference type="InterPro" id="IPR000160">
    <property type="entry name" value="GGDEF_dom"/>
</dbReference>
<evidence type="ECO:0000313" key="9">
    <source>
        <dbReference type="Proteomes" id="UP000196027"/>
    </source>
</evidence>
<feature type="domain" description="HAMP" evidence="6">
    <location>
        <begin position="362"/>
        <end position="414"/>
    </location>
</feature>
<gene>
    <name evidence="8" type="ORF">OLMES_1016</name>
</gene>
<dbReference type="NCBIfam" id="TIGR00254">
    <property type="entry name" value="GGDEF"/>
    <property type="match status" value="1"/>
</dbReference>
<dbReference type="Pfam" id="PF00672">
    <property type="entry name" value="HAMP"/>
    <property type="match status" value="1"/>
</dbReference>